<evidence type="ECO:0000256" key="5">
    <source>
        <dbReference type="ARBA" id="ARBA00023136"/>
    </source>
</evidence>
<dbReference type="InterPro" id="IPR050250">
    <property type="entry name" value="Macrolide_Exporter_MacB"/>
</dbReference>
<keyword evidence="2" id="KW-1003">Cell membrane</keyword>
<feature type="domain" description="MacB-like periplasmic core" evidence="8">
    <location>
        <begin position="24"/>
        <end position="231"/>
    </location>
</feature>
<dbReference type="PANTHER" id="PTHR30572:SF15">
    <property type="entry name" value="ABC TRANSPORTER PERMEASE"/>
    <property type="match status" value="1"/>
</dbReference>
<keyword evidence="10" id="KW-1185">Reference proteome</keyword>
<evidence type="ECO:0000313" key="9">
    <source>
        <dbReference type="EMBL" id="PPE74322.1"/>
    </source>
</evidence>
<evidence type="ECO:0000313" key="10">
    <source>
        <dbReference type="Proteomes" id="UP000238220"/>
    </source>
</evidence>
<feature type="transmembrane region" description="Helical" evidence="6">
    <location>
        <begin position="297"/>
        <end position="315"/>
    </location>
</feature>
<evidence type="ECO:0000256" key="3">
    <source>
        <dbReference type="ARBA" id="ARBA00022692"/>
    </source>
</evidence>
<dbReference type="Pfam" id="PF02687">
    <property type="entry name" value="FtsX"/>
    <property type="match status" value="1"/>
</dbReference>
<feature type="domain" description="ABC3 transporter permease C-terminal" evidence="7">
    <location>
        <begin position="264"/>
        <end position="385"/>
    </location>
</feature>
<feature type="transmembrane region" description="Helical" evidence="6">
    <location>
        <begin position="20"/>
        <end position="41"/>
    </location>
</feature>
<keyword evidence="4 6" id="KW-1133">Transmembrane helix</keyword>
<keyword evidence="5 6" id="KW-0472">Membrane</keyword>
<keyword evidence="3 6" id="KW-0812">Transmembrane</keyword>
<comment type="subcellular location">
    <subcellularLocation>
        <location evidence="1">Cell membrane</location>
        <topology evidence="1">Multi-pass membrane protein</topology>
    </subcellularLocation>
</comment>
<name>A0A2S5TH93_9GAMM</name>
<evidence type="ECO:0000256" key="2">
    <source>
        <dbReference type="ARBA" id="ARBA00022475"/>
    </source>
</evidence>
<dbReference type="AlphaFoldDB" id="A0A2S5TH93"/>
<sequence>MIQQVWAVTLMNLRAVPQRLGASLVIVIGIAGVVGVLVALLSMAKGFQSTLNSTGRPDRVIVMRGGAMDELSSVLFREQATIIKQAPGIRMGADGRPLAVSEVYMLAGLPRKGQTEPANVVLRGTEPHVFAVRPEAKLVEGRMFRPGVYEVIVGRGARDQFAGMHLGGKLPLRDGDWTIVGFFDSGGDVHESELWADAETLMQAGKRGAPNSVTAQLESEQDFQRFKDALTTDPRLNPGVQREPDYYSSRSKALNGLINGLGYTVGVIMAIGALFGALNTMYAAVSTRSVEIATLRAIGFGGAPVVVSVMIEAMLLSLAGGVLGAAIAYVVFNGYSVSTLNFQTFSQVAFAFQVTPDLLRQGVIWSLLIGAVGGFFPALKAARLPVVEALRG</sequence>
<feature type="transmembrane region" description="Helical" evidence="6">
    <location>
        <begin position="362"/>
        <end position="382"/>
    </location>
</feature>
<accession>A0A2S5TH93</accession>
<dbReference type="OrthoDB" id="241967at2"/>
<evidence type="ECO:0000256" key="6">
    <source>
        <dbReference type="SAM" id="Phobius"/>
    </source>
</evidence>
<evidence type="ECO:0000259" key="8">
    <source>
        <dbReference type="Pfam" id="PF12704"/>
    </source>
</evidence>
<dbReference type="Pfam" id="PF12704">
    <property type="entry name" value="MacB_PCD"/>
    <property type="match status" value="1"/>
</dbReference>
<feature type="transmembrane region" description="Helical" evidence="6">
    <location>
        <begin position="322"/>
        <end position="342"/>
    </location>
</feature>
<protein>
    <submittedName>
        <fullName evidence="9">Uncharacterized protein</fullName>
    </submittedName>
</protein>
<evidence type="ECO:0000259" key="7">
    <source>
        <dbReference type="Pfam" id="PF02687"/>
    </source>
</evidence>
<dbReference type="Proteomes" id="UP000238220">
    <property type="component" value="Unassembled WGS sequence"/>
</dbReference>
<organism evidence="9 10">
    <name type="scientific">Solimonas fluminis</name>
    <dbReference type="NCBI Taxonomy" id="2086571"/>
    <lineage>
        <taxon>Bacteria</taxon>
        <taxon>Pseudomonadati</taxon>
        <taxon>Pseudomonadota</taxon>
        <taxon>Gammaproteobacteria</taxon>
        <taxon>Nevskiales</taxon>
        <taxon>Nevskiaceae</taxon>
        <taxon>Solimonas</taxon>
    </lineage>
</organism>
<dbReference type="GO" id="GO:0022857">
    <property type="term" value="F:transmembrane transporter activity"/>
    <property type="evidence" value="ECO:0007669"/>
    <property type="project" value="TreeGrafter"/>
</dbReference>
<dbReference type="GO" id="GO:0005886">
    <property type="term" value="C:plasma membrane"/>
    <property type="evidence" value="ECO:0007669"/>
    <property type="project" value="UniProtKB-SubCell"/>
</dbReference>
<reference evidence="9 10" key="1">
    <citation type="submission" date="2018-02" db="EMBL/GenBank/DDBJ databases">
        <title>Genome sequencing of Solimonas sp. HR-BB.</title>
        <authorList>
            <person name="Lee Y."/>
            <person name="Jeon C.O."/>
        </authorList>
    </citation>
    <scope>NUCLEOTIDE SEQUENCE [LARGE SCALE GENOMIC DNA]</scope>
    <source>
        <strain evidence="9 10">HR-BB</strain>
    </source>
</reference>
<dbReference type="EMBL" id="PSNW01000004">
    <property type="protein sequence ID" value="PPE74322.1"/>
    <property type="molecule type" value="Genomic_DNA"/>
</dbReference>
<feature type="transmembrane region" description="Helical" evidence="6">
    <location>
        <begin position="260"/>
        <end position="285"/>
    </location>
</feature>
<dbReference type="InterPro" id="IPR003838">
    <property type="entry name" value="ABC3_permease_C"/>
</dbReference>
<gene>
    <name evidence="9" type="ORF">C3942_09855</name>
</gene>
<dbReference type="PANTHER" id="PTHR30572">
    <property type="entry name" value="MEMBRANE COMPONENT OF TRANSPORTER-RELATED"/>
    <property type="match status" value="1"/>
</dbReference>
<dbReference type="InterPro" id="IPR025857">
    <property type="entry name" value="MacB_PCD"/>
</dbReference>
<evidence type="ECO:0000256" key="4">
    <source>
        <dbReference type="ARBA" id="ARBA00022989"/>
    </source>
</evidence>
<comment type="caution">
    <text evidence="9">The sequence shown here is derived from an EMBL/GenBank/DDBJ whole genome shotgun (WGS) entry which is preliminary data.</text>
</comment>
<proteinExistence type="predicted"/>
<evidence type="ECO:0000256" key="1">
    <source>
        <dbReference type="ARBA" id="ARBA00004651"/>
    </source>
</evidence>